<protein>
    <submittedName>
        <fullName evidence="1">Uncharacterized protein</fullName>
    </submittedName>
</protein>
<dbReference type="EMBL" id="GBRH01204683">
    <property type="protein sequence ID" value="JAD93212.1"/>
    <property type="molecule type" value="Transcribed_RNA"/>
</dbReference>
<accession>A0A0A9EB50</accession>
<sequence length="42" mass="4831">MLPNLVGFEIMSRGQLTFCSVTDIHGSLLWFLYWSALLFHAD</sequence>
<evidence type="ECO:0000313" key="1">
    <source>
        <dbReference type="EMBL" id="JAD93212.1"/>
    </source>
</evidence>
<name>A0A0A9EB50_ARUDO</name>
<organism evidence="1">
    <name type="scientific">Arundo donax</name>
    <name type="common">Giant reed</name>
    <name type="synonym">Donax arundinaceus</name>
    <dbReference type="NCBI Taxonomy" id="35708"/>
    <lineage>
        <taxon>Eukaryota</taxon>
        <taxon>Viridiplantae</taxon>
        <taxon>Streptophyta</taxon>
        <taxon>Embryophyta</taxon>
        <taxon>Tracheophyta</taxon>
        <taxon>Spermatophyta</taxon>
        <taxon>Magnoliopsida</taxon>
        <taxon>Liliopsida</taxon>
        <taxon>Poales</taxon>
        <taxon>Poaceae</taxon>
        <taxon>PACMAD clade</taxon>
        <taxon>Arundinoideae</taxon>
        <taxon>Arundineae</taxon>
        <taxon>Arundo</taxon>
    </lineage>
</organism>
<reference evidence="1" key="2">
    <citation type="journal article" date="2015" name="Data Brief">
        <title>Shoot transcriptome of the giant reed, Arundo donax.</title>
        <authorList>
            <person name="Barrero R.A."/>
            <person name="Guerrero F.D."/>
            <person name="Moolhuijzen P."/>
            <person name="Goolsby J.A."/>
            <person name="Tidwell J."/>
            <person name="Bellgard S.E."/>
            <person name="Bellgard M.I."/>
        </authorList>
    </citation>
    <scope>NUCLEOTIDE SEQUENCE</scope>
    <source>
        <tissue evidence="1">Shoot tissue taken approximately 20 cm above the soil surface</tissue>
    </source>
</reference>
<reference evidence="1" key="1">
    <citation type="submission" date="2014-09" db="EMBL/GenBank/DDBJ databases">
        <authorList>
            <person name="Magalhaes I.L.F."/>
            <person name="Oliveira U."/>
            <person name="Santos F.R."/>
            <person name="Vidigal T.H.D.A."/>
            <person name="Brescovit A.D."/>
            <person name="Santos A.J."/>
        </authorList>
    </citation>
    <scope>NUCLEOTIDE SEQUENCE</scope>
    <source>
        <tissue evidence="1">Shoot tissue taken approximately 20 cm above the soil surface</tissue>
    </source>
</reference>
<proteinExistence type="predicted"/>
<dbReference type="AlphaFoldDB" id="A0A0A9EB50"/>